<dbReference type="Pfam" id="PF25212">
    <property type="entry name" value="HVO_A0114"/>
    <property type="match status" value="1"/>
</dbReference>
<gene>
    <name evidence="1" type="ORF">C442_17910</name>
</gene>
<dbReference type="Proteomes" id="UP000011623">
    <property type="component" value="Unassembled WGS sequence"/>
</dbReference>
<dbReference type="SUPFAM" id="SSF46785">
    <property type="entry name" value="Winged helix' DNA-binding domain"/>
    <property type="match status" value="1"/>
</dbReference>
<protein>
    <submittedName>
        <fullName evidence="1">Uncharacterized protein</fullName>
    </submittedName>
</protein>
<comment type="caution">
    <text evidence="1">The sequence shown here is derived from an EMBL/GenBank/DDBJ whole genome shotgun (WGS) entry which is preliminary data.</text>
</comment>
<reference evidence="1 2" key="1">
    <citation type="journal article" date="2014" name="PLoS Genet.">
        <title>Phylogenetically driven sequencing of extremely halophilic archaea reveals strategies for static and dynamic osmo-response.</title>
        <authorList>
            <person name="Becker E.A."/>
            <person name="Seitzer P.M."/>
            <person name="Tritt A."/>
            <person name="Larsen D."/>
            <person name="Krusor M."/>
            <person name="Yao A.I."/>
            <person name="Wu D."/>
            <person name="Madern D."/>
            <person name="Eisen J.A."/>
            <person name="Darling A.E."/>
            <person name="Facciotti M.T."/>
        </authorList>
    </citation>
    <scope>NUCLEOTIDE SEQUENCE [LARGE SCALE GENOMIC DNA]</scope>
    <source>
        <strain evidence="1 2">JCM 13557</strain>
    </source>
</reference>
<accession>M0KBE6</accession>
<dbReference type="AlphaFoldDB" id="M0KBE6"/>
<organism evidence="1 2">
    <name type="scientific">Haloarcula amylolytica JCM 13557</name>
    <dbReference type="NCBI Taxonomy" id="1227452"/>
    <lineage>
        <taxon>Archaea</taxon>
        <taxon>Methanobacteriati</taxon>
        <taxon>Methanobacteriota</taxon>
        <taxon>Stenosarchaea group</taxon>
        <taxon>Halobacteria</taxon>
        <taxon>Halobacteriales</taxon>
        <taxon>Haloarculaceae</taxon>
        <taxon>Haloarcula</taxon>
    </lineage>
</organism>
<dbReference type="PATRIC" id="fig|1227452.3.peg.3563"/>
<dbReference type="InterPro" id="IPR036390">
    <property type="entry name" value="WH_DNA-bd_sf"/>
</dbReference>
<dbReference type="EMBL" id="AOLW01000047">
    <property type="protein sequence ID" value="EMA17170.1"/>
    <property type="molecule type" value="Genomic_DNA"/>
</dbReference>
<sequence>MTDTTTLTVRVGDGTTTKEQTCERIRAMERGEDIEVRHVLVLEDESDLQRLFSPANLALLRAIREHEPESMRETATLVGRDFKEVHRNLTELETLNVIEFEQSGRSKRPVVRFDEIDIEVSLDTADTDAAAA</sequence>
<dbReference type="RefSeq" id="WP_008312809.1">
    <property type="nucleotide sequence ID" value="NZ_AOLW01000047.1"/>
</dbReference>
<name>M0KBE6_9EURY</name>
<evidence type="ECO:0000313" key="2">
    <source>
        <dbReference type="Proteomes" id="UP000011623"/>
    </source>
</evidence>
<proteinExistence type="predicted"/>
<keyword evidence="2" id="KW-1185">Reference proteome</keyword>
<evidence type="ECO:0000313" key="1">
    <source>
        <dbReference type="EMBL" id="EMA17170.1"/>
    </source>
</evidence>